<comment type="caution">
    <text evidence="2">The sequence shown here is derived from an EMBL/GenBank/DDBJ whole genome shotgun (WGS) entry which is preliminary data.</text>
</comment>
<dbReference type="OrthoDB" id="2019763at2759"/>
<evidence type="ECO:0000313" key="2">
    <source>
        <dbReference type="EMBL" id="KAF8562695.1"/>
    </source>
</evidence>
<reference evidence="2 3" key="1">
    <citation type="submission" date="2019-07" db="EMBL/GenBank/DDBJ databases">
        <title>Annotation for the trematode Paragonimus westermani.</title>
        <authorList>
            <person name="Choi Y.-J."/>
        </authorList>
    </citation>
    <scope>NUCLEOTIDE SEQUENCE [LARGE SCALE GENOMIC DNA]</scope>
    <source>
        <strain evidence="2">180907_Pwestermani</strain>
    </source>
</reference>
<keyword evidence="3" id="KW-1185">Reference proteome</keyword>
<evidence type="ECO:0000313" key="3">
    <source>
        <dbReference type="Proteomes" id="UP000699462"/>
    </source>
</evidence>
<protein>
    <recommendedName>
        <fullName evidence="4">ELKS/RAB6-interacting/CAST family member 1</fullName>
    </recommendedName>
</protein>
<feature type="non-terminal residue" evidence="2">
    <location>
        <position position="1"/>
    </location>
</feature>
<feature type="coiled-coil region" evidence="1">
    <location>
        <begin position="85"/>
        <end position="136"/>
    </location>
</feature>
<dbReference type="Proteomes" id="UP000699462">
    <property type="component" value="Unassembled WGS sequence"/>
</dbReference>
<proteinExistence type="predicted"/>
<name>A0A8T0D4B1_9TREM</name>
<dbReference type="AlphaFoldDB" id="A0A8T0D4B1"/>
<organism evidence="2 3">
    <name type="scientific">Paragonimus westermani</name>
    <dbReference type="NCBI Taxonomy" id="34504"/>
    <lineage>
        <taxon>Eukaryota</taxon>
        <taxon>Metazoa</taxon>
        <taxon>Spiralia</taxon>
        <taxon>Lophotrochozoa</taxon>
        <taxon>Platyhelminthes</taxon>
        <taxon>Trematoda</taxon>
        <taxon>Digenea</taxon>
        <taxon>Plagiorchiida</taxon>
        <taxon>Troglotremata</taxon>
        <taxon>Troglotrematidae</taxon>
        <taxon>Paragonimus</taxon>
    </lineage>
</organism>
<gene>
    <name evidence="2" type="ORF">P879_10064</name>
</gene>
<evidence type="ECO:0000256" key="1">
    <source>
        <dbReference type="SAM" id="Coils"/>
    </source>
</evidence>
<keyword evidence="1" id="KW-0175">Coiled coil</keyword>
<accession>A0A8T0D4B1</accession>
<dbReference type="EMBL" id="JTDF01017901">
    <property type="protein sequence ID" value="KAF8562695.1"/>
    <property type="molecule type" value="Genomic_DNA"/>
</dbReference>
<evidence type="ECO:0008006" key="4">
    <source>
        <dbReference type="Google" id="ProtNLM"/>
    </source>
</evidence>
<sequence length="148" mass="16010">LSSIPLFPHLLTTEPWSNLSGSGGVSRLYVPPGYRPTGGGAISPHLAGSAFQLIGNSASAIANIASGRASVPGQSMASPDVVMLTRMLQEKENSLQQNLQELTHLRFQNSEQEVRLKAMQRELDSKTARLSILEATQVKLERSLVFPE</sequence>